<dbReference type="NCBIfam" id="NF007739">
    <property type="entry name" value="PRK10419.1"/>
    <property type="match status" value="2"/>
</dbReference>
<name>A0ABX1K912_9MICO</name>
<evidence type="ECO:0000256" key="4">
    <source>
        <dbReference type="ARBA" id="ARBA00022475"/>
    </source>
</evidence>
<comment type="similarity">
    <text evidence="2">Belongs to the ABC transporter superfamily.</text>
</comment>
<dbReference type="Pfam" id="PF00005">
    <property type="entry name" value="ABC_tran"/>
    <property type="match status" value="2"/>
</dbReference>
<organism evidence="9 10">
    <name type="scientific">Microbacterium salsuginis</name>
    <dbReference type="NCBI Taxonomy" id="2722803"/>
    <lineage>
        <taxon>Bacteria</taxon>
        <taxon>Bacillati</taxon>
        <taxon>Actinomycetota</taxon>
        <taxon>Actinomycetes</taxon>
        <taxon>Micrococcales</taxon>
        <taxon>Microbacteriaceae</taxon>
        <taxon>Microbacterium</taxon>
    </lineage>
</organism>
<keyword evidence="10" id="KW-1185">Reference proteome</keyword>
<dbReference type="PANTHER" id="PTHR43297:SF2">
    <property type="entry name" value="DIPEPTIDE TRANSPORT ATP-BINDING PROTEIN DPPD"/>
    <property type="match status" value="1"/>
</dbReference>
<evidence type="ECO:0000256" key="2">
    <source>
        <dbReference type="ARBA" id="ARBA00005417"/>
    </source>
</evidence>
<dbReference type="InterPro" id="IPR013563">
    <property type="entry name" value="Oligopep_ABC_C"/>
</dbReference>
<dbReference type="InterPro" id="IPR003439">
    <property type="entry name" value="ABC_transporter-like_ATP-bd"/>
</dbReference>
<evidence type="ECO:0000256" key="3">
    <source>
        <dbReference type="ARBA" id="ARBA00022448"/>
    </source>
</evidence>
<evidence type="ECO:0000256" key="6">
    <source>
        <dbReference type="ARBA" id="ARBA00022840"/>
    </source>
</evidence>
<keyword evidence="6 9" id="KW-0067">ATP-binding</keyword>
<keyword evidence="3" id="KW-0813">Transport</keyword>
<reference evidence="9 10" key="1">
    <citation type="submission" date="2020-04" db="EMBL/GenBank/DDBJ databases">
        <title>CFH 90308 Microbacterium sp.</title>
        <authorList>
            <person name="Nie G."/>
            <person name="Ming H."/>
            <person name="Xia T."/>
        </authorList>
    </citation>
    <scope>NUCLEOTIDE SEQUENCE [LARGE SCALE GENOMIC DNA]</scope>
    <source>
        <strain evidence="9 10">CFH 90308</strain>
    </source>
</reference>
<dbReference type="GO" id="GO:0005524">
    <property type="term" value="F:ATP binding"/>
    <property type="evidence" value="ECO:0007669"/>
    <property type="project" value="UniProtKB-KW"/>
</dbReference>
<feature type="domain" description="ABC transporter" evidence="8">
    <location>
        <begin position="318"/>
        <end position="565"/>
    </location>
</feature>
<dbReference type="InterPro" id="IPR050388">
    <property type="entry name" value="ABC_Ni/Peptide_Import"/>
</dbReference>
<dbReference type="Gene3D" id="3.40.50.300">
    <property type="entry name" value="P-loop containing nucleotide triphosphate hydrolases"/>
    <property type="match status" value="2"/>
</dbReference>
<keyword evidence="4" id="KW-1003">Cell membrane</keyword>
<dbReference type="InterPro" id="IPR027417">
    <property type="entry name" value="P-loop_NTPase"/>
</dbReference>
<keyword evidence="5" id="KW-0547">Nucleotide-binding</keyword>
<comment type="caution">
    <text evidence="9">The sequence shown here is derived from an EMBL/GenBank/DDBJ whole genome shotgun (WGS) entry which is preliminary data.</text>
</comment>
<dbReference type="NCBIfam" id="NF008453">
    <property type="entry name" value="PRK11308.1"/>
    <property type="match status" value="2"/>
</dbReference>
<sequence length="585" mass="64343">MYVNFGEQIRRLSLHTCNISALAWVHNGAVETDTAQRSPILTVRGLEVGFQSQDGYTRAVSDIDIDVRPGELVALLGESGSGKTVTARAIMGVQDPAAVIAAAEMRLDDIALLDLDEEGRRRLRGERMSMVMQDALSALNPVLTIGDQIGEVFRVHRRMGRRQARARAIDLLDLVGISSPLTRIDDYPHQFSGGMRQRILIAMAIALEPDLLIADEPTTALDVTVQAQILRLLHDLRERLDMAVLLITHDIGVVAEVADRVIVMRDGSIVEAGDADRVFSNPEKPYTRTLLASAPHPEPARVLSEPEPALEPTDDTILQVTGLRRRFRTGHALARRAVVAVDGIDLVLRPGETLGIVGESGSGKSTLARMIVGLESADEGQVLYRGQDITRRARGPRPPSQPGIQMIFQDPYTSLDPRMRVRDVIAEPLTVTRTGTPSSRRDRVADLLELVGMKPDMMHRFPHQFSGGQRQRIGIARSLMRDPDILVCDEPVSALDVTIQAQVVDLLTDIQDRLGLGILFISHDLSVVRNLAHRVLVMYQGEQVETGDVAEIFDDPQQDYTKRLLASIPPLTRAERGKLTGRSAA</sequence>
<dbReference type="CDD" id="cd03257">
    <property type="entry name" value="ABC_NikE_OppD_transporters"/>
    <property type="match status" value="2"/>
</dbReference>
<dbReference type="SMART" id="SM00382">
    <property type="entry name" value="AAA"/>
    <property type="match status" value="2"/>
</dbReference>
<evidence type="ECO:0000313" key="10">
    <source>
        <dbReference type="Proteomes" id="UP001429745"/>
    </source>
</evidence>
<evidence type="ECO:0000259" key="8">
    <source>
        <dbReference type="PROSITE" id="PS50893"/>
    </source>
</evidence>
<dbReference type="Proteomes" id="UP001429745">
    <property type="component" value="Unassembled WGS sequence"/>
</dbReference>
<dbReference type="InterPro" id="IPR017871">
    <property type="entry name" value="ABC_transporter-like_CS"/>
</dbReference>
<evidence type="ECO:0000256" key="7">
    <source>
        <dbReference type="ARBA" id="ARBA00023136"/>
    </source>
</evidence>
<gene>
    <name evidence="9" type="ORF">HF576_03225</name>
</gene>
<proteinExistence type="inferred from homology"/>
<keyword evidence="7" id="KW-0472">Membrane</keyword>
<dbReference type="InterPro" id="IPR003593">
    <property type="entry name" value="AAA+_ATPase"/>
</dbReference>
<dbReference type="EMBL" id="JABACI010000001">
    <property type="protein sequence ID" value="NLP82848.1"/>
    <property type="molecule type" value="Genomic_DNA"/>
</dbReference>
<comment type="subcellular location">
    <subcellularLocation>
        <location evidence="1">Cell membrane</location>
        <topology evidence="1">Peripheral membrane protein</topology>
    </subcellularLocation>
</comment>
<dbReference type="SUPFAM" id="SSF52540">
    <property type="entry name" value="P-loop containing nucleoside triphosphate hydrolases"/>
    <property type="match status" value="2"/>
</dbReference>
<evidence type="ECO:0000256" key="5">
    <source>
        <dbReference type="ARBA" id="ARBA00022741"/>
    </source>
</evidence>
<dbReference type="PROSITE" id="PS50893">
    <property type="entry name" value="ABC_TRANSPORTER_2"/>
    <property type="match status" value="2"/>
</dbReference>
<accession>A0ABX1K912</accession>
<dbReference type="PROSITE" id="PS00211">
    <property type="entry name" value="ABC_TRANSPORTER_1"/>
    <property type="match status" value="2"/>
</dbReference>
<dbReference type="PANTHER" id="PTHR43297">
    <property type="entry name" value="OLIGOPEPTIDE TRANSPORT ATP-BINDING PROTEIN APPD"/>
    <property type="match status" value="1"/>
</dbReference>
<evidence type="ECO:0000256" key="1">
    <source>
        <dbReference type="ARBA" id="ARBA00004202"/>
    </source>
</evidence>
<evidence type="ECO:0000313" key="9">
    <source>
        <dbReference type="EMBL" id="NLP82848.1"/>
    </source>
</evidence>
<protein>
    <submittedName>
        <fullName evidence="9">ABC transporter ATP-binding protein</fullName>
    </submittedName>
</protein>
<dbReference type="Pfam" id="PF08352">
    <property type="entry name" value="oligo_HPY"/>
    <property type="match status" value="2"/>
</dbReference>
<feature type="domain" description="ABC transporter" evidence="8">
    <location>
        <begin position="43"/>
        <end position="291"/>
    </location>
</feature>